<dbReference type="GeneID" id="4622843"/>
<dbReference type="GO" id="GO:0072527">
    <property type="term" value="P:pyrimidine-containing compound metabolic process"/>
    <property type="evidence" value="ECO:0007669"/>
    <property type="project" value="UniProtKB-ARBA"/>
</dbReference>
<dbReference type="InterPro" id="IPR050202">
    <property type="entry name" value="Cyt/Deoxycyt_deaminase"/>
</dbReference>
<dbReference type="GO" id="GO:0005829">
    <property type="term" value="C:cytosol"/>
    <property type="evidence" value="ECO:0000318"/>
    <property type="project" value="GO_Central"/>
</dbReference>
<evidence type="ECO:0000256" key="7">
    <source>
        <dbReference type="ARBA" id="ARBA00022833"/>
    </source>
</evidence>
<evidence type="ECO:0000256" key="3">
    <source>
        <dbReference type="ARBA" id="ARBA00006576"/>
    </source>
</evidence>
<dbReference type="PROSITE" id="PS00903">
    <property type="entry name" value="CYT_DCMP_DEAMINASES_1"/>
    <property type="match status" value="1"/>
</dbReference>
<feature type="binding site" evidence="12">
    <location>
        <position position="92"/>
    </location>
    <ligand>
        <name>Zn(2+)</name>
        <dbReference type="ChEBI" id="CHEBI:29105"/>
        <note>catalytic</note>
    </ligand>
</feature>
<dbReference type="PANTHER" id="PTHR11644:SF2">
    <property type="entry name" value="CYTIDINE DEAMINASE"/>
    <property type="match status" value="1"/>
</dbReference>
<evidence type="ECO:0000313" key="15">
    <source>
        <dbReference type="EMBL" id="AAS54368.1"/>
    </source>
</evidence>
<evidence type="ECO:0000256" key="1">
    <source>
        <dbReference type="ARBA" id="ARBA00001947"/>
    </source>
</evidence>
<keyword evidence="16" id="KW-1185">Reference proteome</keyword>
<evidence type="ECO:0000256" key="10">
    <source>
        <dbReference type="PIRSR" id="PIRSR606262-1"/>
    </source>
</evidence>
<dbReference type="PROSITE" id="PS51747">
    <property type="entry name" value="CYT_DCMP_DEAMINASES_2"/>
    <property type="match status" value="1"/>
</dbReference>
<dbReference type="InterPro" id="IPR016192">
    <property type="entry name" value="APOBEC/CMP_deaminase_Zn-bd"/>
</dbReference>
<reference evidence="15 16" key="1">
    <citation type="journal article" date="2004" name="Science">
        <title>The Ashbya gossypii genome as a tool for mapping the ancient Saccharomyces cerevisiae genome.</title>
        <authorList>
            <person name="Dietrich F.S."/>
            <person name="Voegeli S."/>
            <person name="Brachat S."/>
            <person name="Lerch A."/>
            <person name="Gates K."/>
            <person name="Steiner S."/>
            <person name="Mohr C."/>
            <person name="Pohlmann R."/>
            <person name="Luedi P."/>
            <person name="Choi S."/>
            <person name="Wing R.A."/>
            <person name="Flavier A."/>
            <person name="Gaffney T.D."/>
            <person name="Philippsen P."/>
        </authorList>
    </citation>
    <scope>NUCLEOTIDE SEQUENCE [LARGE SCALE GENOMIC DNA]</scope>
    <source>
        <strain evidence="16">ATCC 10895 / CBS 109.51 / FGSC 9923 / NRRL Y-1056</strain>
    </source>
</reference>
<sequence>MPSTQGEPYQGAVARALAAKELSYSPYSKFRVGCCILTASGEYIVGANVENASYPAGICAERTAVVKAVTAGHTNWVCIALSGDSSDVVTPCGICRQVLREFVDPKKLTVIMMNADGSKVLQRTLEELLPYSFGPDSLR</sequence>
<dbReference type="GO" id="GO:0055086">
    <property type="term" value="P:nucleobase-containing small molecule metabolic process"/>
    <property type="evidence" value="ECO:0007669"/>
    <property type="project" value="UniProtKB-ARBA"/>
</dbReference>
<keyword evidence="5 12" id="KW-0479">Metal-binding</keyword>
<evidence type="ECO:0000259" key="14">
    <source>
        <dbReference type="PROSITE" id="PS51747"/>
    </source>
</evidence>
<evidence type="ECO:0000256" key="6">
    <source>
        <dbReference type="ARBA" id="ARBA00022801"/>
    </source>
</evidence>
<dbReference type="Gene3D" id="3.40.140.10">
    <property type="entry name" value="Cytidine Deaminase, domain 2"/>
    <property type="match status" value="1"/>
</dbReference>
<dbReference type="STRING" id="284811.Q750R5"/>
<comment type="similarity">
    <text evidence="3 13">Belongs to the cytidine and deoxycytidylate deaminase family.</text>
</comment>
<dbReference type="GO" id="GO:0008270">
    <property type="term" value="F:zinc ion binding"/>
    <property type="evidence" value="ECO:0000318"/>
    <property type="project" value="GO_Central"/>
</dbReference>
<evidence type="ECO:0000256" key="2">
    <source>
        <dbReference type="ARBA" id="ARBA00003949"/>
    </source>
</evidence>
<feature type="binding site" evidence="12">
    <location>
        <position position="95"/>
    </location>
    <ligand>
        <name>Zn(2+)</name>
        <dbReference type="ChEBI" id="CHEBI:29105"/>
        <note>catalytic</note>
    </ligand>
</feature>
<evidence type="ECO:0000256" key="8">
    <source>
        <dbReference type="ARBA" id="ARBA00032005"/>
    </source>
</evidence>
<evidence type="ECO:0000313" key="16">
    <source>
        <dbReference type="Proteomes" id="UP000000591"/>
    </source>
</evidence>
<dbReference type="InterPro" id="IPR016193">
    <property type="entry name" value="Cytidine_deaminase-like"/>
</dbReference>
<accession>Q750R5</accession>
<feature type="active site" description="Proton donor" evidence="10">
    <location>
        <position position="61"/>
    </location>
</feature>
<dbReference type="FunFam" id="3.40.140.10:FF:000008">
    <property type="entry name" value="Cytidine deaminase"/>
    <property type="match status" value="1"/>
</dbReference>
<comment type="catalytic activity">
    <reaction evidence="9 13">
        <text>cytidine + H2O + H(+) = uridine + NH4(+)</text>
        <dbReference type="Rhea" id="RHEA:16069"/>
        <dbReference type="ChEBI" id="CHEBI:15377"/>
        <dbReference type="ChEBI" id="CHEBI:15378"/>
        <dbReference type="ChEBI" id="CHEBI:16704"/>
        <dbReference type="ChEBI" id="CHEBI:17562"/>
        <dbReference type="ChEBI" id="CHEBI:28938"/>
        <dbReference type="EC" id="3.5.4.5"/>
    </reaction>
</comment>
<protein>
    <recommendedName>
        <fullName evidence="4 13">Cytidine deaminase</fullName>
        <ecNumber evidence="4 13">3.5.4.5</ecNumber>
    </recommendedName>
    <alternativeName>
        <fullName evidence="8 13">Cytidine aminohydrolase</fullName>
    </alternativeName>
</protein>
<dbReference type="NCBIfam" id="NF004064">
    <property type="entry name" value="PRK05578.1"/>
    <property type="match status" value="1"/>
</dbReference>
<comment type="function">
    <text evidence="2 13">This enzyme scavenges exogenous and endogenous cytidine and 2'-deoxycytidine for UMP synthesis.</text>
</comment>
<dbReference type="InterPro" id="IPR002125">
    <property type="entry name" value="CMP_dCMP_dom"/>
</dbReference>
<dbReference type="KEGG" id="ago:AGOS_AGL123W"/>
<name>Q750R5_EREGS</name>
<dbReference type="GO" id="GO:0042802">
    <property type="term" value="F:identical protein binding"/>
    <property type="evidence" value="ECO:0007669"/>
    <property type="project" value="UniProtKB-ARBA"/>
</dbReference>
<comment type="catalytic activity">
    <reaction evidence="13">
        <text>2'-deoxycytidine + H2O + H(+) = 2'-deoxyuridine + NH4(+)</text>
        <dbReference type="Rhea" id="RHEA:13433"/>
        <dbReference type="ChEBI" id="CHEBI:15377"/>
        <dbReference type="ChEBI" id="CHEBI:15378"/>
        <dbReference type="ChEBI" id="CHEBI:15698"/>
        <dbReference type="ChEBI" id="CHEBI:16450"/>
        <dbReference type="ChEBI" id="CHEBI:28938"/>
        <dbReference type="EC" id="3.5.4.5"/>
    </reaction>
</comment>
<dbReference type="EC" id="3.5.4.5" evidence="4 13"/>
<evidence type="ECO:0000256" key="12">
    <source>
        <dbReference type="PIRSR" id="PIRSR606262-3"/>
    </source>
</evidence>
<dbReference type="eggNOG" id="KOG0833">
    <property type="taxonomic scope" value="Eukaryota"/>
</dbReference>
<evidence type="ECO:0000256" key="9">
    <source>
        <dbReference type="ARBA" id="ARBA00049558"/>
    </source>
</evidence>
<feature type="binding site" evidence="11">
    <location>
        <begin position="48"/>
        <end position="54"/>
    </location>
    <ligand>
        <name>substrate</name>
    </ligand>
</feature>
<dbReference type="CDD" id="cd01283">
    <property type="entry name" value="cytidine_deaminase"/>
    <property type="match status" value="1"/>
</dbReference>
<feature type="binding site" evidence="12">
    <location>
        <position position="59"/>
    </location>
    <ligand>
        <name>Zn(2+)</name>
        <dbReference type="ChEBI" id="CHEBI:29105"/>
        <note>catalytic</note>
    </ligand>
</feature>
<evidence type="ECO:0000256" key="4">
    <source>
        <dbReference type="ARBA" id="ARBA00012783"/>
    </source>
</evidence>
<dbReference type="RefSeq" id="NP_986544.1">
    <property type="nucleotide sequence ID" value="NM_211606.1"/>
</dbReference>
<dbReference type="Proteomes" id="UP000000591">
    <property type="component" value="Chromosome VII"/>
</dbReference>
<dbReference type="InParanoid" id="Q750R5"/>
<evidence type="ECO:0000256" key="5">
    <source>
        <dbReference type="ARBA" id="ARBA00022723"/>
    </source>
</evidence>
<keyword evidence="6 13" id="KW-0378">Hydrolase</keyword>
<dbReference type="SUPFAM" id="SSF53927">
    <property type="entry name" value="Cytidine deaminase-like"/>
    <property type="match status" value="1"/>
</dbReference>
<dbReference type="HOGENOM" id="CLU_097262_1_0_1"/>
<evidence type="ECO:0000256" key="13">
    <source>
        <dbReference type="RuleBase" id="RU364006"/>
    </source>
</evidence>
<proteinExistence type="inferred from homology"/>
<comment type="cofactor">
    <cofactor evidence="1 12 13">
        <name>Zn(2+)</name>
        <dbReference type="ChEBI" id="CHEBI:29105"/>
    </cofactor>
</comment>
<reference evidence="16" key="2">
    <citation type="journal article" date="2013" name="G3 (Bethesda)">
        <title>Genomes of Ashbya fungi isolated from insects reveal four mating-type loci, numerous translocations, lack of transposons, and distinct gene duplications.</title>
        <authorList>
            <person name="Dietrich F.S."/>
            <person name="Voegeli S."/>
            <person name="Kuo S."/>
            <person name="Philippsen P."/>
        </authorList>
    </citation>
    <scope>GENOME REANNOTATION</scope>
    <source>
        <strain evidence="16">ATCC 10895 / CBS 109.51 / FGSC 9923 / NRRL Y-1056</strain>
    </source>
</reference>
<dbReference type="AlphaFoldDB" id="Q750R5"/>
<feature type="domain" description="CMP/dCMP-type deaminase" evidence="14">
    <location>
        <begin position="7"/>
        <end position="136"/>
    </location>
</feature>
<dbReference type="GO" id="GO:0004126">
    <property type="term" value="F:cytidine deaminase activity"/>
    <property type="evidence" value="ECO:0000318"/>
    <property type="project" value="GO_Central"/>
</dbReference>
<dbReference type="PANTHER" id="PTHR11644">
    <property type="entry name" value="CYTIDINE DEAMINASE"/>
    <property type="match status" value="1"/>
</dbReference>
<dbReference type="NCBIfam" id="TIGR01354">
    <property type="entry name" value="cyt_deam_tetra"/>
    <property type="match status" value="1"/>
</dbReference>
<dbReference type="Pfam" id="PF00383">
    <property type="entry name" value="dCMP_cyt_deam_1"/>
    <property type="match status" value="1"/>
</dbReference>
<dbReference type="InterPro" id="IPR006262">
    <property type="entry name" value="Cyt_deam_tetra"/>
</dbReference>
<evidence type="ECO:0000256" key="11">
    <source>
        <dbReference type="PIRSR" id="PIRSR606262-2"/>
    </source>
</evidence>
<dbReference type="EMBL" id="AE016820">
    <property type="protein sequence ID" value="AAS54368.1"/>
    <property type="molecule type" value="Genomic_DNA"/>
</dbReference>
<keyword evidence="7 12" id="KW-0862">Zinc</keyword>
<dbReference type="OMA" id="LTHFTCV"/>
<organism evidence="15 16">
    <name type="scientific">Eremothecium gossypii (strain ATCC 10895 / CBS 109.51 / FGSC 9923 / NRRL Y-1056)</name>
    <name type="common">Yeast</name>
    <name type="synonym">Ashbya gossypii</name>
    <dbReference type="NCBI Taxonomy" id="284811"/>
    <lineage>
        <taxon>Eukaryota</taxon>
        <taxon>Fungi</taxon>
        <taxon>Dikarya</taxon>
        <taxon>Ascomycota</taxon>
        <taxon>Saccharomycotina</taxon>
        <taxon>Saccharomycetes</taxon>
        <taxon>Saccharomycetales</taxon>
        <taxon>Saccharomycetaceae</taxon>
        <taxon>Eremothecium</taxon>
    </lineage>
</organism>
<dbReference type="OrthoDB" id="414540at2759"/>
<gene>
    <name evidence="15" type="ORF">AGOS_AGL123W</name>
</gene>
<dbReference type="FunCoup" id="Q750R5">
    <property type="interactions" value="174"/>
</dbReference>